<name>A0ABW2KSS5_9PROT</name>
<dbReference type="RefSeq" id="WP_377356745.1">
    <property type="nucleotide sequence ID" value="NZ_JBHTCM010000005.1"/>
</dbReference>
<dbReference type="InterPro" id="IPR003776">
    <property type="entry name" value="YcaO-like_dom"/>
</dbReference>
<dbReference type="PANTHER" id="PTHR37809:SF1">
    <property type="entry name" value="RIBOSOMAL PROTEIN S12 METHYLTHIOTRANSFERASE ACCESSORY FACTOR YCAO"/>
    <property type="match status" value="1"/>
</dbReference>
<evidence type="ECO:0000313" key="3">
    <source>
        <dbReference type="Proteomes" id="UP001596456"/>
    </source>
</evidence>
<sequence length="436" mass="47547">MSATRLHHLLSRIHDPEIGLIRHIVEIPIQPSEPDVFIAVADVQDPTRLHPRNLAPGNSTTATQGSGAALDRLGALWATVGEALERYAVQVYDPDSIVYARALDLDGPVLLPSSLILFAPEQYAAPDFPFASFAPDRPIGWVQGVDLGFEQPAWIPASLTYIGYHHRDRHEYFDSGYSTGTAAGPDFASAVLSGLLEVIERDAFALHWYLRKTPLRVDVNGLSARISPELMNILERSAINLDFRNITTDLGVPVVLAIARASGSGGLAIGAAARFSPAAALEKAAIEAFHTYNWILDMRRNGVGPTAPHEIAGYKDHVRHYLDPAMICKAEFLMSFAPSDLIQPFAGGNQSDSKSSLRNLVLHLKQFGLDCYAVDLTPPELDGLGIFIARTFITGLHPLGCGHGRQHLDDRRIRQFLTNVGSTLPDALNLDPHPFP</sequence>
<protein>
    <submittedName>
        <fullName evidence="2">YcaO-like family protein</fullName>
    </submittedName>
</protein>
<comment type="caution">
    <text evidence="2">The sequence shown here is derived from an EMBL/GenBank/DDBJ whole genome shotgun (WGS) entry which is preliminary data.</text>
</comment>
<feature type="domain" description="YcaO" evidence="1">
    <location>
        <begin position="67"/>
        <end position="436"/>
    </location>
</feature>
<dbReference type="EMBL" id="JBHTCM010000005">
    <property type="protein sequence ID" value="MFC7332375.1"/>
    <property type="molecule type" value="Genomic_DNA"/>
</dbReference>
<dbReference type="PANTHER" id="PTHR37809">
    <property type="entry name" value="RIBOSOMAL PROTEIN S12 METHYLTHIOTRANSFERASE ACCESSORY FACTOR YCAO"/>
    <property type="match status" value="1"/>
</dbReference>
<evidence type="ECO:0000259" key="1">
    <source>
        <dbReference type="PROSITE" id="PS51664"/>
    </source>
</evidence>
<dbReference type="NCBIfam" id="TIGR03604">
    <property type="entry name" value="TOMM_cyclo_SagD"/>
    <property type="match status" value="1"/>
</dbReference>
<dbReference type="InterPro" id="IPR027624">
    <property type="entry name" value="TOMM_cyclo_SagD"/>
</dbReference>
<dbReference type="Gene3D" id="3.30.160.660">
    <property type="match status" value="1"/>
</dbReference>
<proteinExistence type="predicted"/>
<dbReference type="PROSITE" id="PS51664">
    <property type="entry name" value="YCAO"/>
    <property type="match status" value="1"/>
</dbReference>
<reference evidence="3" key="1">
    <citation type="journal article" date="2019" name="Int. J. Syst. Evol. Microbiol.">
        <title>The Global Catalogue of Microorganisms (GCM) 10K type strain sequencing project: providing services to taxonomists for standard genome sequencing and annotation.</title>
        <authorList>
            <consortium name="The Broad Institute Genomics Platform"/>
            <consortium name="The Broad Institute Genome Sequencing Center for Infectious Disease"/>
            <person name="Wu L."/>
            <person name="Ma J."/>
        </authorList>
    </citation>
    <scope>NUCLEOTIDE SEQUENCE [LARGE SCALE GENOMIC DNA]</scope>
    <source>
        <strain evidence="3">CGMCC 1.16275</strain>
    </source>
</reference>
<accession>A0ABW2KSS5</accession>
<dbReference type="Gene3D" id="3.30.40.250">
    <property type="match status" value="1"/>
</dbReference>
<dbReference type="Pfam" id="PF02624">
    <property type="entry name" value="YcaO"/>
    <property type="match status" value="1"/>
</dbReference>
<organism evidence="2 3">
    <name type="scientific">Rhodocista pekingensis</name>
    <dbReference type="NCBI Taxonomy" id="201185"/>
    <lineage>
        <taxon>Bacteria</taxon>
        <taxon>Pseudomonadati</taxon>
        <taxon>Pseudomonadota</taxon>
        <taxon>Alphaproteobacteria</taxon>
        <taxon>Rhodospirillales</taxon>
        <taxon>Azospirillaceae</taxon>
        <taxon>Rhodocista</taxon>
    </lineage>
</organism>
<dbReference type="Proteomes" id="UP001596456">
    <property type="component" value="Unassembled WGS sequence"/>
</dbReference>
<keyword evidence="3" id="KW-1185">Reference proteome</keyword>
<evidence type="ECO:0000313" key="2">
    <source>
        <dbReference type="EMBL" id="MFC7332375.1"/>
    </source>
</evidence>
<gene>
    <name evidence="2" type="ORF">ACFQPS_04310</name>
</gene>
<dbReference type="Gene3D" id="3.30.1330.230">
    <property type="match status" value="1"/>
</dbReference>